<accession>A0A521FRE1</accession>
<feature type="transmembrane region" description="Helical" evidence="1">
    <location>
        <begin position="12"/>
        <end position="32"/>
    </location>
</feature>
<protein>
    <submittedName>
        <fullName evidence="2">Uncharacterized protein</fullName>
    </submittedName>
</protein>
<keyword evidence="1" id="KW-0812">Transmembrane</keyword>
<evidence type="ECO:0000313" key="3">
    <source>
        <dbReference type="Proteomes" id="UP000317484"/>
    </source>
</evidence>
<evidence type="ECO:0000256" key="1">
    <source>
        <dbReference type="SAM" id="Phobius"/>
    </source>
</evidence>
<sequence length="82" mass="8598">MNSFRYRPSKPAAVLGIVVGVGMLVFGITQFGNASGGGLAFLVFWCVMVVAITALNTWAAFSERGSLGTFVSDRDDAAPPGR</sequence>
<reference evidence="2 3" key="1">
    <citation type="submission" date="2017-05" db="EMBL/GenBank/DDBJ databases">
        <authorList>
            <person name="Varghese N."/>
            <person name="Submissions S."/>
        </authorList>
    </citation>
    <scope>NUCLEOTIDE SEQUENCE [LARGE SCALE GENOMIC DNA]</scope>
    <source>
        <strain evidence="2 3">DSM 46834</strain>
    </source>
</reference>
<keyword evidence="1" id="KW-0472">Membrane</keyword>
<keyword evidence="1" id="KW-1133">Transmembrane helix</keyword>
<gene>
    <name evidence="2" type="ORF">SAMN06273567_11291</name>
</gene>
<organism evidence="2 3">
    <name type="scientific">Geodermatophilus aquaeductus</name>
    <dbReference type="NCBI Taxonomy" id="1564161"/>
    <lineage>
        <taxon>Bacteria</taxon>
        <taxon>Bacillati</taxon>
        <taxon>Actinomycetota</taxon>
        <taxon>Actinomycetes</taxon>
        <taxon>Geodermatophilales</taxon>
        <taxon>Geodermatophilaceae</taxon>
        <taxon>Geodermatophilus</taxon>
    </lineage>
</organism>
<proteinExistence type="predicted"/>
<name>A0A521FRE1_9ACTN</name>
<dbReference type="Proteomes" id="UP000317484">
    <property type="component" value="Unassembled WGS sequence"/>
</dbReference>
<feature type="transmembrane region" description="Helical" evidence="1">
    <location>
        <begin position="38"/>
        <end position="61"/>
    </location>
</feature>
<dbReference type="AlphaFoldDB" id="A0A521FRE1"/>
<evidence type="ECO:0000313" key="2">
    <source>
        <dbReference type="EMBL" id="SMO98120.1"/>
    </source>
</evidence>
<dbReference type="RefSeq" id="WP_142460613.1">
    <property type="nucleotide sequence ID" value="NZ_FXTJ01000012.1"/>
</dbReference>
<keyword evidence="3" id="KW-1185">Reference proteome</keyword>
<dbReference type="EMBL" id="FXTJ01000012">
    <property type="protein sequence ID" value="SMO98120.1"/>
    <property type="molecule type" value="Genomic_DNA"/>
</dbReference>